<dbReference type="STRING" id="1232681.ADIS_3121"/>
<evidence type="ECO:0000256" key="5">
    <source>
        <dbReference type="ARBA" id="ARBA00022840"/>
    </source>
</evidence>
<keyword evidence="4" id="KW-0418">Kinase</keyword>
<proteinExistence type="inferred from homology"/>
<dbReference type="RefSeq" id="WP_010855255.1">
    <property type="nucleotide sequence ID" value="NZ_AQHR01000085.1"/>
</dbReference>
<dbReference type="Pfam" id="PF17042">
    <property type="entry name" value="NBD_C"/>
    <property type="match status" value="1"/>
</dbReference>
<evidence type="ECO:0000313" key="9">
    <source>
        <dbReference type="EMBL" id="EON76671.1"/>
    </source>
</evidence>
<accession>R7ZRA0</accession>
<evidence type="ECO:0000256" key="1">
    <source>
        <dbReference type="ARBA" id="ARBA00005715"/>
    </source>
</evidence>
<keyword evidence="3" id="KW-0547">Nucleotide-binding</keyword>
<keyword evidence="5" id="KW-0067">ATP-binding</keyword>
<name>R7ZRA0_9BACT</name>
<dbReference type="SUPFAM" id="SSF142764">
    <property type="entry name" value="YgbK-like"/>
    <property type="match status" value="1"/>
</dbReference>
<comment type="similarity">
    <text evidence="1">Belongs to the four-carbon acid sugar kinase family.</text>
</comment>
<evidence type="ECO:0000259" key="8">
    <source>
        <dbReference type="Pfam" id="PF17042"/>
    </source>
</evidence>
<dbReference type="GO" id="GO:0005524">
    <property type="term" value="F:ATP binding"/>
    <property type="evidence" value="ECO:0007669"/>
    <property type="project" value="UniProtKB-KW"/>
</dbReference>
<dbReference type="InterPro" id="IPR037051">
    <property type="entry name" value="4-carb_acid_sugar_kinase_N_sf"/>
</dbReference>
<gene>
    <name evidence="9" type="ORF">ADIS_3121</name>
</gene>
<evidence type="ECO:0000256" key="6">
    <source>
        <dbReference type="ARBA" id="ARBA00023277"/>
    </source>
</evidence>
<dbReference type="Proteomes" id="UP000013909">
    <property type="component" value="Unassembled WGS sequence"/>
</dbReference>
<dbReference type="Pfam" id="PF07005">
    <property type="entry name" value="SBD_N"/>
    <property type="match status" value="1"/>
</dbReference>
<dbReference type="EMBL" id="AQHR01000085">
    <property type="protein sequence ID" value="EON76671.1"/>
    <property type="molecule type" value="Genomic_DNA"/>
</dbReference>
<dbReference type="OrthoDB" id="9778478at2"/>
<dbReference type="InterPro" id="IPR031475">
    <property type="entry name" value="NBD_C"/>
</dbReference>
<feature type="domain" description="Four-carbon acid sugar kinase N-terminal" evidence="7">
    <location>
        <begin position="9"/>
        <end position="259"/>
    </location>
</feature>
<evidence type="ECO:0000313" key="10">
    <source>
        <dbReference type="Proteomes" id="UP000013909"/>
    </source>
</evidence>
<dbReference type="PATRIC" id="fig|1288963.3.peg.3115"/>
<comment type="caution">
    <text evidence="9">The sequence shown here is derived from an EMBL/GenBank/DDBJ whole genome shotgun (WGS) entry which is preliminary data.</text>
</comment>
<evidence type="ECO:0000256" key="2">
    <source>
        <dbReference type="ARBA" id="ARBA00022679"/>
    </source>
</evidence>
<dbReference type="Gene3D" id="3.40.50.10840">
    <property type="entry name" value="Putative sugar-binding, N-terminal domain"/>
    <property type="match status" value="1"/>
</dbReference>
<dbReference type="Gene3D" id="3.40.980.20">
    <property type="entry name" value="Four-carbon acid sugar kinase, nucleotide binding domain"/>
    <property type="match status" value="1"/>
</dbReference>
<keyword evidence="10" id="KW-1185">Reference proteome</keyword>
<protein>
    <submittedName>
        <fullName evidence="9">Putative type III effector Hop protein</fullName>
    </submittedName>
</protein>
<organism evidence="9 10">
    <name type="scientific">Lunatimonas lonarensis</name>
    <dbReference type="NCBI Taxonomy" id="1232681"/>
    <lineage>
        <taxon>Bacteria</taxon>
        <taxon>Pseudomonadati</taxon>
        <taxon>Bacteroidota</taxon>
        <taxon>Cytophagia</taxon>
        <taxon>Cytophagales</taxon>
        <taxon>Cyclobacteriaceae</taxon>
    </lineage>
</organism>
<evidence type="ECO:0000256" key="4">
    <source>
        <dbReference type="ARBA" id="ARBA00022777"/>
    </source>
</evidence>
<reference evidence="9 10" key="1">
    <citation type="submission" date="2013-02" db="EMBL/GenBank/DDBJ databases">
        <title>A novel strain isolated from Lonar lake, Maharashtra, India.</title>
        <authorList>
            <person name="Singh A."/>
        </authorList>
    </citation>
    <scope>NUCLEOTIDE SEQUENCE [LARGE SCALE GENOMIC DNA]</scope>
    <source>
        <strain evidence="9 10">AK24</strain>
    </source>
</reference>
<evidence type="ECO:0000259" key="7">
    <source>
        <dbReference type="Pfam" id="PF07005"/>
    </source>
</evidence>
<keyword evidence="2" id="KW-0808">Transferase</keyword>
<sequence length="458" mass="50934">MRKEKDILLGYYGDDFTGSSDVLEVLSLLGIPTILFLEAPSKEQVENFAFKNQDLGAFGQIAFGVAGIARSLAPAEMEKEIDPIFEKMAKIPFRYFHYKICSTLDSSPKVGNIGTAMKVAEKHFPSDFIPLVVGFPTLNRFVAFGNLYARIGKTTYRLDRHPVMARHPITPMTESDIRLHLKKQMDRDMELVELQELENLPLRKPEELLRIPEKGEAAPLLLFDTVENNQLNPIGQWLHRHCRQRNQLLLGSSAMEYALGRVYGTDNKVKSPPKAVTPILVVAGSCAQNTADQILHAEKIGFQLVRINVKKLYQEQDQKGEIERVVNETLSSLQNGNHTVVFSALGPEDPHVKATLNSEWSKKEPQTIAKAQAVITKTIVEEFPLKRLVTAGGDTSGYILKALDIVAFEFAGELAPGAPLCIAHGKNKWVDGMEIAIKGGQNGNHRYFEYAQQGGIVS</sequence>
<evidence type="ECO:0000256" key="3">
    <source>
        <dbReference type="ARBA" id="ARBA00022741"/>
    </source>
</evidence>
<dbReference type="InterPro" id="IPR042213">
    <property type="entry name" value="NBD_C_sf"/>
</dbReference>
<dbReference type="InterPro" id="IPR010737">
    <property type="entry name" value="4-carb_acid_sugar_kinase_N"/>
</dbReference>
<feature type="domain" description="Four-carbon acid sugar kinase nucleotide binding" evidence="8">
    <location>
        <begin position="280"/>
        <end position="448"/>
    </location>
</feature>
<keyword evidence="6" id="KW-0119">Carbohydrate metabolism</keyword>
<dbReference type="GO" id="GO:0016301">
    <property type="term" value="F:kinase activity"/>
    <property type="evidence" value="ECO:0007669"/>
    <property type="project" value="UniProtKB-KW"/>
</dbReference>
<dbReference type="AlphaFoldDB" id="R7ZRA0"/>